<evidence type="ECO:0000313" key="6">
    <source>
        <dbReference type="Proteomes" id="UP000284706"/>
    </source>
</evidence>
<feature type="compositionally biased region" description="Low complexity" evidence="2">
    <location>
        <begin position="345"/>
        <end position="359"/>
    </location>
</feature>
<evidence type="ECO:0000313" key="5">
    <source>
        <dbReference type="EMBL" id="PPQ71061.1"/>
    </source>
</evidence>
<dbReference type="STRING" id="231916.A0A409VXU9"/>
<organism evidence="5 6">
    <name type="scientific">Gymnopilus dilepis</name>
    <dbReference type="NCBI Taxonomy" id="231916"/>
    <lineage>
        <taxon>Eukaryota</taxon>
        <taxon>Fungi</taxon>
        <taxon>Dikarya</taxon>
        <taxon>Basidiomycota</taxon>
        <taxon>Agaricomycotina</taxon>
        <taxon>Agaricomycetes</taxon>
        <taxon>Agaricomycetidae</taxon>
        <taxon>Agaricales</taxon>
        <taxon>Agaricineae</taxon>
        <taxon>Hymenogastraceae</taxon>
        <taxon>Gymnopilus</taxon>
    </lineage>
</organism>
<dbReference type="InParanoid" id="A0A409VXU9"/>
<feature type="compositionally biased region" description="Low complexity" evidence="2">
    <location>
        <begin position="1"/>
        <end position="16"/>
    </location>
</feature>
<dbReference type="OrthoDB" id="3067443at2759"/>
<accession>A0A409VXU9</accession>
<dbReference type="Proteomes" id="UP000284706">
    <property type="component" value="Unassembled WGS sequence"/>
</dbReference>
<dbReference type="InterPro" id="IPR055592">
    <property type="entry name" value="DUF7168"/>
</dbReference>
<feature type="coiled-coil region" evidence="1">
    <location>
        <begin position="276"/>
        <end position="312"/>
    </location>
</feature>
<keyword evidence="6" id="KW-1185">Reference proteome</keyword>
<proteinExistence type="predicted"/>
<feature type="region of interest" description="Disordered" evidence="2">
    <location>
        <begin position="1"/>
        <end position="46"/>
    </location>
</feature>
<feature type="compositionally biased region" description="Acidic residues" evidence="2">
    <location>
        <begin position="400"/>
        <end position="410"/>
    </location>
</feature>
<feature type="region of interest" description="Disordered" evidence="2">
    <location>
        <begin position="384"/>
        <end position="488"/>
    </location>
</feature>
<feature type="domain" description="DUF2786" evidence="3">
    <location>
        <begin position="121"/>
        <end position="159"/>
    </location>
</feature>
<dbReference type="EMBL" id="NHYE01005517">
    <property type="protein sequence ID" value="PPQ71061.1"/>
    <property type="molecule type" value="Genomic_DNA"/>
</dbReference>
<feature type="compositionally biased region" description="Basic residues" evidence="2">
    <location>
        <begin position="31"/>
        <end position="46"/>
    </location>
</feature>
<evidence type="ECO:0000259" key="4">
    <source>
        <dbReference type="Pfam" id="PF23771"/>
    </source>
</evidence>
<feature type="region of interest" description="Disordered" evidence="2">
    <location>
        <begin position="320"/>
        <end position="371"/>
    </location>
</feature>
<dbReference type="AlphaFoldDB" id="A0A409VXU9"/>
<evidence type="ECO:0000256" key="1">
    <source>
        <dbReference type="SAM" id="Coils"/>
    </source>
</evidence>
<dbReference type="InterPro" id="IPR024498">
    <property type="entry name" value="DUF2786"/>
</dbReference>
<keyword evidence="1" id="KW-0175">Coiled coil</keyword>
<sequence length="561" mass="62429">MALSDYDTQSQYSSSETEVDDDSEDDYVAPGKRKRQQTSVGRKAKVKAPPKLGYIAEVTESANDGINNSEETASVSVRGITISLKEKIFVSSSTEGRQPDCDSFSRVSPPRRLTRGFTFQLERIRKALALANHPGTGEEEAKRAMRMAMKMMTAENVTQADLIANETAEERSTRAGHSTVSIRSTQGKSVRHQRWYHPASEAACEAFDVQLYNENYGRYLNYVFYGLADNTVAAALSFEMLHNQIETWALERKRERKLKGQIAGNSYRLGVARRVLTDAQQENRDILRKAQAEEKKRVKEEEEARAAEIARLDGPIIPEVGVKVEEEEDTPLPKAAPKVEEVPDEAAPAAPPIQQSPDAPQKKEGSFPRVDLPMISITTFSLSGNIETDNKPSPAPVNFDDLDDSDDDDNGNGADFDFQDEGAHDFDIDALEKEIKARAEEAKSPISPPRQPSPPPRTPTPIPVIPPKPKAGTDAKEEADPATGPSWTSALQLRTFKDNAKTIAEDYIKSTGLKLTKGRKLGKVQHDTRAFNMGWDDGRKVDLKRRRIEDEMIREFKVEED</sequence>
<feature type="compositionally biased region" description="Acidic residues" evidence="2">
    <location>
        <begin position="17"/>
        <end position="27"/>
    </location>
</feature>
<feature type="domain" description="DUF7168" evidence="4">
    <location>
        <begin position="178"/>
        <end position="302"/>
    </location>
</feature>
<protein>
    <submittedName>
        <fullName evidence="5">Uncharacterized protein</fullName>
    </submittedName>
</protein>
<evidence type="ECO:0000259" key="3">
    <source>
        <dbReference type="Pfam" id="PF10979"/>
    </source>
</evidence>
<dbReference type="Pfam" id="PF23771">
    <property type="entry name" value="DUF7168"/>
    <property type="match status" value="1"/>
</dbReference>
<feature type="compositionally biased region" description="Basic and acidic residues" evidence="2">
    <location>
        <begin position="421"/>
        <end position="443"/>
    </location>
</feature>
<comment type="caution">
    <text evidence="5">The sequence shown here is derived from an EMBL/GenBank/DDBJ whole genome shotgun (WGS) entry which is preliminary data.</text>
</comment>
<reference evidence="5 6" key="1">
    <citation type="journal article" date="2018" name="Evol. Lett.">
        <title>Horizontal gene cluster transfer increased hallucinogenic mushroom diversity.</title>
        <authorList>
            <person name="Reynolds H.T."/>
            <person name="Vijayakumar V."/>
            <person name="Gluck-Thaler E."/>
            <person name="Korotkin H.B."/>
            <person name="Matheny P.B."/>
            <person name="Slot J.C."/>
        </authorList>
    </citation>
    <scope>NUCLEOTIDE SEQUENCE [LARGE SCALE GENOMIC DNA]</scope>
    <source>
        <strain evidence="5 6">SRW20</strain>
    </source>
</reference>
<feature type="compositionally biased region" description="Pro residues" evidence="2">
    <location>
        <begin position="446"/>
        <end position="469"/>
    </location>
</feature>
<gene>
    <name evidence="5" type="ORF">CVT26_011463</name>
</gene>
<evidence type="ECO:0000256" key="2">
    <source>
        <dbReference type="SAM" id="MobiDB-lite"/>
    </source>
</evidence>
<name>A0A409VXU9_9AGAR</name>
<dbReference type="Pfam" id="PF10979">
    <property type="entry name" value="DUF2786"/>
    <property type="match status" value="1"/>
</dbReference>